<comment type="caution">
    <text evidence="2">The sequence shown here is derived from an EMBL/GenBank/DDBJ whole genome shotgun (WGS) entry which is preliminary data.</text>
</comment>
<dbReference type="EMBL" id="JBHUIY010000005">
    <property type="protein sequence ID" value="MFD2233003.1"/>
    <property type="molecule type" value="Genomic_DNA"/>
</dbReference>
<dbReference type="Pfam" id="PF02915">
    <property type="entry name" value="Rubrerythrin"/>
    <property type="match status" value="1"/>
</dbReference>
<evidence type="ECO:0000259" key="1">
    <source>
        <dbReference type="Pfam" id="PF02915"/>
    </source>
</evidence>
<dbReference type="Proteomes" id="UP001597296">
    <property type="component" value="Unassembled WGS sequence"/>
</dbReference>
<dbReference type="InterPro" id="IPR009078">
    <property type="entry name" value="Ferritin-like_SF"/>
</dbReference>
<dbReference type="SUPFAM" id="SSF47240">
    <property type="entry name" value="Ferritin-like"/>
    <property type="match status" value="1"/>
</dbReference>
<dbReference type="CDD" id="cd01045">
    <property type="entry name" value="Ferritin_like_AB"/>
    <property type="match status" value="1"/>
</dbReference>
<evidence type="ECO:0000313" key="3">
    <source>
        <dbReference type="Proteomes" id="UP001597296"/>
    </source>
</evidence>
<proteinExistence type="predicted"/>
<accession>A0ABW5CAE8</accession>
<dbReference type="Gene3D" id="1.20.5.420">
    <property type="entry name" value="Immunoglobulin FC, subunit C"/>
    <property type="match status" value="1"/>
</dbReference>
<keyword evidence="3" id="KW-1185">Reference proteome</keyword>
<protein>
    <submittedName>
        <fullName evidence="2">Ferritin family protein</fullName>
    </submittedName>
</protein>
<dbReference type="InterPro" id="IPR012347">
    <property type="entry name" value="Ferritin-like"/>
</dbReference>
<feature type="domain" description="Rubrerythrin diiron-binding" evidence="1">
    <location>
        <begin position="67"/>
        <end position="190"/>
    </location>
</feature>
<name>A0ABW5CAE8_9PROT</name>
<organism evidence="2 3">
    <name type="scientific">Phaeospirillum tilakii</name>
    <dbReference type="NCBI Taxonomy" id="741673"/>
    <lineage>
        <taxon>Bacteria</taxon>
        <taxon>Pseudomonadati</taxon>
        <taxon>Pseudomonadota</taxon>
        <taxon>Alphaproteobacteria</taxon>
        <taxon>Rhodospirillales</taxon>
        <taxon>Rhodospirillaceae</taxon>
        <taxon>Phaeospirillum</taxon>
    </lineage>
</organism>
<dbReference type="RefSeq" id="WP_377314786.1">
    <property type="nucleotide sequence ID" value="NZ_JBHUIY010000005.1"/>
</dbReference>
<dbReference type="Gene3D" id="1.20.1260.10">
    <property type="match status" value="1"/>
</dbReference>
<evidence type="ECO:0000313" key="2">
    <source>
        <dbReference type="EMBL" id="MFD2233003.1"/>
    </source>
</evidence>
<dbReference type="InterPro" id="IPR003251">
    <property type="entry name" value="Rr_diiron-bd_dom"/>
</dbReference>
<reference evidence="3" key="1">
    <citation type="journal article" date="2019" name="Int. J. Syst. Evol. Microbiol.">
        <title>The Global Catalogue of Microorganisms (GCM) 10K type strain sequencing project: providing services to taxonomists for standard genome sequencing and annotation.</title>
        <authorList>
            <consortium name="The Broad Institute Genomics Platform"/>
            <consortium name="The Broad Institute Genome Sequencing Center for Infectious Disease"/>
            <person name="Wu L."/>
            <person name="Ma J."/>
        </authorList>
    </citation>
    <scope>NUCLEOTIDE SEQUENCE [LARGE SCALE GENOMIC DNA]</scope>
    <source>
        <strain evidence="3">KCTC 15012</strain>
    </source>
</reference>
<gene>
    <name evidence="2" type="ORF">ACFSNB_04210</name>
</gene>
<sequence length="204" mass="22418">MLCPKCHRPLEDEGEAYICCAGDVLRWRCTACAKVSEGFAFPHGACPLCGGKLERIESSAAPDAAHEAIRTAFEIELSGHAFYLGASALANDPVLIELFGRLAAMENEHIALLTRRYHVEVDLDAGTAPTLAPDISAEDPAALFRHAIAFEERTATFFAKNAERDGADPAERQLYRELAAEEQEHIALLRTEFARWRQGRPGLL</sequence>